<accession>A0A7D7SP28</accession>
<protein>
    <submittedName>
        <fullName evidence="2">DUF3149 domain-containing protein</fullName>
    </submittedName>
</protein>
<proteinExistence type="predicted"/>
<dbReference type="InterPro" id="IPR021494">
    <property type="entry name" value="DUF3149"/>
</dbReference>
<evidence type="ECO:0000313" key="2">
    <source>
        <dbReference type="EMBL" id="QMT39890.1"/>
    </source>
</evidence>
<name>A0A7D7SP28_9NEIS</name>
<dbReference type="Proteomes" id="UP000514752">
    <property type="component" value="Chromosome"/>
</dbReference>
<keyword evidence="1" id="KW-0472">Membrane</keyword>
<dbReference type="RefSeq" id="WP_009118687.1">
    <property type="nucleotide sequence ID" value="NZ_CP059567.1"/>
</dbReference>
<keyword evidence="1" id="KW-1133">Transmembrane helix</keyword>
<dbReference type="EMBL" id="CP059567">
    <property type="protein sequence ID" value="QMT39890.1"/>
    <property type="molecule type" value="Genomic_DNA"/>
</dbReference>
<organism evidence="2 3">
    <name type="scientific">Neisseria shayeganii</name>
    <dbReference type="NCBI Taxonomy" id="607712"/>
    <lineage>
        <taxon>Bacteria</taxon>
        <taxon>Pseudomonadati</taxon>
        <taxon>Pseudomonadota</taxon>
        <taxon>Betaproteobacteria</taxon>
        <taxon>Neisseriales</taxon>
        <taxon>Neisseriaceae</taxon>
        <taxon>Neisseria</taxon>
    </lineage>
</organism>
<evidence type="ECO:0000313" key="3">
    <source>
        <dbReference type="Proteomes" id="UP000514752"/>
    </source>
</evidence>
<gene>
    <name evidence="2" type="ORF">H3L94_08455</name>
</gene>
<feature type="transmembrane region" description="Helical" evidence="1">
    <location>
        <begin position="12"/>
        <end position="34"/>
    </location>
</feature>
<sequence>MQVFSELFSSSVGIASFITIAAIVVIAIFLFFWVKRRVDEDSKNNQR</sequence>
<dbReference type="AlphaFoldDB" id="A0A7D7SP28"/>
<evidence type="ECO:0000256" key="1">
    <source>
        <dbReference type="SAM" id="Phobius"/>
    </source>
</evidence>
<reference evidence="2 3" key="1">
    <citation type="submission" date="2020-07" db="EMBL/GenBank/DDBJ databases">
        <title>Genomic diversity of species in the Neisseriaceae family.</title>
        <authorList>
            <person name="Vincent A.T."/>
            <person name="Bernet E."/>
            <person name="Veyrier F.J."/>
        </authorList>
    </citation>
    <scope>NUCLEOTIDE SEQUENCE [LARGE SCALE GENOMIC DNA]</scope>
    <source>
        <strain evidence="2 3">DSM 22244</strain>
    </source>
</reference>
<dbReference type="KEGG" id="nsg:H3L94_08455"/>
<keyword evidence="1" id="KW-0812">Transmembrane</keyword>
<dbReference type="Pfam" id="PF11346">
    <property type="entry name" value="DUF3149"/>
    <property type="match status" value="1"/>
</dbReference>